<dbReference type="AlphaFoldDB" id="A0A0C3EDK0"/>
<keyword evidence="2" id="KW-1185">Reference proteome</keyword>
<evidence type="ECO:0000313" key="2">
    <source>
        <dbReference type="Proteomes" id="UP000053989"/>
    </source>
</evidence>
<dbReference type="EMBL" id="KN822017">
    <property type="protein sequence ID" value="KIM66399.1"/>
    <property type="molecule type" value="Genomic_DNA"/>
</dbReference>
<evidence type="ECO:0000313" key="1">
    <source>
        <dbReference type="EMBL" id="KIM66399.1"/>
    </source>
</evidence>
<reference evidence="1 2" key="1">
    <citation type="submission" date="2014-04" db="EMBL/GenBank/DDBJ databases">
        <authorList>
            <consortium name="DOE Joint Genome Institute"/>
            <person name="Kuo A."/>
            <person name="Kohler A."/>
            <person name="Nagy L.G."/>
            <person name="Floudas D."/>
            <person name="Copeland A."/>
            <person name="Barry K.W."/>
            <person name="Cichocki N."/>
            <person name="Veneault-Fourrey C."/>
            <person name="LaButti K."/>
            <person name="Lindquist E.A."/>
            <person name="Lipzen A."/>
            <person name="Lundell T."/>
            <person name="Morin E."/>
            <person name="Murat C."/>
            <person name="Sun H."/>
            <person name="Tunlid A."/>
            <person name="Henrissat B."/>
            <person name="Grigoriev I.V."/>
            <person name="Hibbett D.S."/>
            <person name="Martin F."/>
            <person name="Nordberg H.P."/>
            <person name="Cantor M.N."/>
            <person name="Hua S.X."/>
        </authorList>
    </citation>
    <scope>NUCLEOTIDE SEQUENCE [LARGE SCALE GENOMIC DNA]</scope>
    <source>
        <strain evidence="1 2">Foug A</strain>
    </source>
</reference>
<dbReference type="HOGENOM" id="CLU_2868900_0_0_1"/>
<name>A0A0C3EDK0_9AGAM</name>
<sequence>MLIGQTFEGQFKSTRQTICHGRLDTRIVQVRNFGICTQLEQHMHANLDEEVLPCRTTTKSPSTT</sequence>
<proteinExistence type="predicted"/>
<reference evidence="2" key="2">
    <citation type="submission" date="2015-01" db="EMBL/GenBank/DDBJ databases">
        <title>Evolutionary Origins and Diversification of the Mycorrhizal Mutualists.</title>
        <authorList>
            <consortium name="DOE Joint Genome Institute"/>
            <consortium name="Mycorrhizal Genomics Consortium"/>
            <person name="Kohler A."/>
            <person name="Kuo A."/>
            <person name="Nagy L.G."/>
            <person name="Floudas D."/>
            <person name="Copeland A."/>
            <person name="Barry K.W."/>
            <person name="Cichocki N."/>
            <person name="Veneault-Fourrey C."/>
            <person name="LaButti K."/>
            <person name="Lindquist E.A."/>
            <person name="Lipzen A."/>
            <person name="Lundell T."/>
            <person name="Morin E."/>
            <person name="Murat C."/>
            <person name="Riley R."/>
            <person name="Ohm R."/>
            <person name="Sun H."/>
            <person name="Tunlid A."/>
            <person name="Henrissat B."/>
            <person name="Grigoriev I.V."/>
            <person name="Hibbett D.S."/>
            <person name="Martin F."/>
        </authorList>
    </citation>
    <scope>NUCLEOTIDE SEQUENCE [LARGE SCALE GENOMIC DNA]</scope>
    <source>
        <strain evidence="2">Foug A</strain>
    </source>
</reference>
<accession>A0A0C3EDK0</accession>
<gene>
    <name evidence="1" type="ORF">SCLCIDRAFT_1211143</name>
</gene>
<organism evidence="1 2">
    <name type="scientific">Scleroderma citrinum Foug A</name>
    <dbReference type="NCBI Taxonomy" id="1036808"/>
    <lineage>
        <taxon>Eukaryota</taxon>
        <taxon>Fungi</taxon>
        <taxon>Dikarya</taxon>
        <taxon>Basidiomycota</taxon>
        <taxon>Agaricomycotina</taxon>
        <taxon>Agaricomycetes</taxon>
        <taxon>Agaricomycetidae</taxon>
        <taxon>Boletales</taxon>
        <taxon>Sclerodermatineae</taxon>
        <taxon>Sclerodermataceae</taxon>
        <taxon>Scleroderma</taxon>
    </lineage>
</organism>
<dbReference type="InParanoid" id="A0A0C3EDK0"/>
<dbReference type="Proteomes" id="UP000053989">
    <property type="component" value="Unassembled WGS sequence"/>
</dbReference>
<protein>
    <submittedName>
        <fullName evidence="1">Uncharacterized protein</fullName>
    </submittedName>
</protein>